<dbReference type="PANTHER" id="PTHR42681">
    <property type="entry name" value="MALONYL-COA-ACYL CARRIER PROTEIN TRANSACYLASE, MITOCHONDRIAL"/>
    <property type="match status" value="1"/>
</dbReference>
<comment type="catalytic activity">
    <reaction evidence="4">
        <text>holo-[ACP] + malonyl-CoA = malonyl-[ACP] + CoA</text>
        <dbReference type="Rhea" id="RHEA:41792"/>
        <dbReference type="Rhea" id="RHEA-COMP:9623"/>
        <dbReference type="Rhea" id="RHEA-COMP:9685"/>
        <dbReference type="ChEBI" id="CHEBI:57287"/>
        <dbReference type="ChEBI" id="CHEBI:57384"/>
        <dbReference type="ChEBI" id="CHEBI:64479"/>
        <dbReference type="ChEBI" id="CHEBI:78449"/>
        <dbReference type="EC" id="2.3.1.39"/>
    </reaction>
</comment>
<dbReference type="Proteomes" id="UP001232584">
    <property type="component" value="Unassembled WGS sequence"/>
</dbReference>
<dbReference type="SUPFAM" id="SSF52151">
    <property type="entry name" value="FabD/lysophospholipase-like"/>
    <property type="match status" value="1"/>
</dbReference>
<dbReference type="Pfam" id="PF00698">
    <property type="entry name" value="Acyl_transf_1"/>
    <property type="match status" value="1"/>
</dbReference>
<dbReference type="InterPro" id="IPR001227">
    <property type="entry name" value="Ac_transferase_dom_sf"/>
</dbReference>
<dbReference type="SUPFAM" id="SSF55048">
    <property type="entry name" value="Probable ACP-binding domain of malonyl-CoA ACP transacylase"/>
    <property type="match status" value="1"/>
</dbReference>
<evidence type="ECO:0000256" key="4">
    <source>
        <dbReference type="ARBA" id="ARBA00048462"/>
    </source>
</evidence>
<evidence type="ECO:0000259" key="5">
    <source>
        <dbReference type="SMART" id="SM00827"/>
    </source>
</evidence>
<dbReference type="Gene3D" id="3.40.366.10">
    <property type="entry name" value="Malonyl-Coenzyme A Acyl Carrier Protein, domain 2"/>
    <property type="match status" value="1"/>
</dbReference>
<proteinExistence type="predicted"/>
<reference evidence="6 7" key="1">
    <citation type="submission" date="2023-07" db="EMBL/GenBank/DDBJ databases">
        <title>Genomic Encyclopedia of Type Strains, Phase IV (KMG-IV): sequencing the most valuable type-strain genomes for metagenomic binning, comparative biology and taxonomic classification.</title>
        <authorList>
            <person name="Goeker M."/>
        </authorList>
    </citation>
    <scope>NUCLEOTIDE SEQUENCE [LARGE SCALE GENOMIC DNA]</scope>
    <source>
        <strain evidence="6 7">DSM 15049</strain>
    </source>
</reference>
<gene>
    <name evidence="6" type="ORF">QOZ92_001637</name>
</gene>
<dbReference type="InterPro" id="IPR016036">
    <property type="entry name" value="Malonyl_transacylase_ACP-bd"/>
</dbReference>
<dbReference type="PANTHER" id="PTHR42681:SF1">
    <property type="entry name" value="MALONYL-COA-ACYL CARRIER PROTEIN TRANSACYLASE, MITOCHONDRIAL"/>
    <property type="match status" value="1"/>
</dbReference>
<dbReference type="EC" id="2.3.1.39" evidence="1"/>
<accession>A0ABU0N0Y3</accession>
<dbReference type="GO" id="GO:0004314">
    <property type="term" value="F:[acyl-carrier-protein] S-malonyltransferase activity"/>
    <property type="evidence" value="ECO:0007669"/>
    <property type="project" value="UniProtKB-EC"/>
</dbReference>
<name>A0ABU0N0Y3_9FIRM</name>
<organism evidence="6 7">
    <name type="scientific">Paraclostridium ghonii</name>
    <dbReference type="NCBI Taxonomy" id="29358"/>
    <lineage>
        <taxon>Bacteria</taxon>
        <taxon>Bacillati</taxon>
        <taxon>Bacillota</taxon>
        <taxon>Clostridia</taxon>
        <taxon>Peptostreptococcales</taxon>
        <taxon>Peptostreptococcaceae</taxon>
        <taxon>Paraclostridium</taxon>
    </lineage>
</organism>
<dbReference type="RefSeq" id="WP_307505873.1">
    <property type="nucleotide sequence ID" value="NZ_BAAACE010000027.1"/>
</dbReference>
<evidence type="ECO:0000256" key="2">
    <source>
        <dbReference type="ARBA" id="ARBA00022679"/>
    </source>
</evidence>
<dbReference type="InterPro" id="IPR050858">
    <property type="entry name" value="Mal-CoA-ACP_Trans/PKS_FabD"/>
</dbReference>
<keyword evidence="7" id="KW-1185">Reference proteome</keyword>
<dbReference type="Gene3D" id="3.30.70.250">
    <property type="entry name" value="Malonyl-CoA ACP transacylase, ACP-binding"/>
    <property type="match status" value="1"/>
</dbReference>
<evidence type="ECO:0000313" key="7">
    <source>
        <dbReference type="Proteomes" id="UP001232584"/>
    </source>
</evidence>
<evidence type="ECO:0000256" key="1">
    <source>
        <dbReference type="ARBA" id="ARBA00013258"/>
    </source>
</evidence>
<dbReference type="SMART" id="SM00827">
    <property type="entry name" value="PKS_AT"/>
    <property type="match status" value="1"/>
</dbReference>
<sequence length="413" mass="46779">MDKIALIFPGQGSQYIGMAKKLFNNYDVVKDTFAEASEVLKKDFSEMIFNGSLANISRIDNALTAIFIVSVAYYRVYMEEIGIVPTIVAGHSLGEYSALTCSGVISFKDALEIVQYRANLAKEVTEINSYAMSIVDNINKSAIEEICKNNSNTNGIVTVSCYNSNNQFAISGNDEALRKAEDDIFNIGGQVTPLFGSSPFHSSLMKDASKKLDYRLKDIKFRESRWPIISNVTGKPFGDKSKVKELLVNQLIKPVKWSDTIEYFENYGVTMVIEMGPKNVLSKLMDNYNNNIKTYSFDQIEDRERVIDTFRSDERFRSLKPTVVSKCLAAAVATPNVNWNEREYREGVVISVSKLKELHQIVELGDREPTYEMMKDAINLLKKVMITKGVSRDEQEEWLNEIFDDTSTQYILK</sequence>
<protein>
    <recommendedName>
        <fullName evidence="1">[acyl-carrier-protein] S-malonyltransferase</fullName>
        <ecNumber evidence="1">2.3.1.39</ecNumber>
    </recommendedName>
</protein>
<dbReference type="EMBL" id="JAUSWG010000006">
    <property type="protein sequence ID" value="MDQ0556523.1"/>
    <property type="molecule type" value="Genomic_DNA"/>
</dbReference>
<dbReference type="InterPro" id="IPR016035">
    <property type="entry name" value="Acyl_Trfase/lysoPLipase"/>
</dbReference>
<dbReference type="InterPro" id="IPR014043">
    <property type="entry name" value="Acyl_transferase_dom"/>
</dbReference>
<evidence type="ECO:0000256" key="3">
    <source>
        <dbReference type="ARBA" id="ARBA00023315"/>
    </source>
</evidence>
<feature type="domain" description="Malonyl-CoA:ACP transacylase (MAT)" evidence="5">
    <location>
        <begin position="7"/>
        <end position="314"/>
    </location>
</feature>
<keyword evidence="2 6" id="KW-0808">Transferase</keyword>
<comment type="caution">
    <text evidence="6">The sequence shown here is derived from an EMBL/GenBank/DDBJ whole genome shotgun (WGS) entry which is preliminary data.</text>
</comment>
<evidence type="ECO:0000313" key="6">
    <source>
        <dbReference type="EMBL" id="MDQ0556523.1"/>
    </source>
</evidence>
<keyword evidence="3 6" id="KW-0012">Acyltransferase</keyword>